<dbReference type="Gene3D" id="3.10.450.50">
    <property type="match status" value="1"/>
</dbReference>
<protein>
    <recommendedName>
        <fullName evidence="1">DUF4440 domain-containing protein</fullName>
    </recommendedName>
</protein>
<evidence type="ECO:0000313" key="3">
    <source>
        <dbReference type="Proteomes" id="UP000065641"/>
    </source>
</evidence>
<dbReference type="AlphaFoldDB" id="A0A0S2K9Q3"/>
<evidence type="ECO:0000313" key="2">
    <source>
        <dbReference type="EMBL" id="ALO44885.1"/>
    </source>
</evidence>
<evidence type="ECO:0000259" key="1">
    <source>
        <dbReference type="Pfam" id="PF14534"/>
    </source>
</evidence>
<dbReference type="InterPro" id="IPR027843">
    <property type="entry name" value="DUF4440"/>
</dbReference>
<gene>
    <name evidence="2" type="ORF">PS2015_191</name>
</gene>
<dbReference type="OrthoDB" id="121974at2"/>
<dbReference type="EMBL" id="CP013189">
    <property type="protein sequence ID" value="ALO44885.1"/>
    <property type="molecule type" value="Genomic_DNA"/>
</dbReference>
<dbReference type="RefSeq" id="WP_058020406.1">
    <property type="nucleotide sequence ID" value="NZ_CP013189.1"/>
</dbReference>
<organism evidence="2 3">
    <name type="scientific">Pseudohongiella spirulinae</name>
    <dbReference type="NCBI Taxonomy" id="1249552"/>
    <lineage>
        <taxon>Bacteria</taxon>
        <taxon>Pseudomonadati</taxon>
        <taxon>Pseudomonadota</taxon>
        <taxon>Gammaproteobacteria</taxon>
        <taxon>Pseudomonadales</taxon>
        <taxon>Pseudohongiellaceae</taxon>
        <taxon>Pseudohongiella</taxon>
    </lineage>
</organism>
<dbReference type="InterPro" id="IPR032710">
    <property type="entry name" value="NTF2-like_dom_sf"/>
</dbReference>
<reference evidence="2 3" key="1">
    <citation type="submission" date="2015-11" db="EMBL/GenBank/DDBJ databases">
        <authorList>
            <person name="Zhang Y."/>
            <person name="Guo Z."/>
        </authorList>
    </citation>
    <scope>NUCLEOTIDE SEQUENCE [LARGE SCALE GENOMIC DNA]</scope>
    <source>
        <strain evidence="2 3">KCTC 32221</strain>
    </source>
</reference>
<sequence>MFESVVMLEIELHDPSVRRNIARLEELLHDDFIEIGRSGAIYDKQQVMSLLMSAAPVDVVSQDYVEHLAGDDLMLITYRSAHVDSEGVLTNFARRSSLWQQSGSGWRLRFHQGTPTDAFDKNKT</sequence>
<proteinExistence type="predicted"/>
<dbReference type="Proteomes" id="UP000065641">
    <property type="component" value="Chromosome"/>
</dbReference>
<accession>A0A0S2K9Q3</accession>
<feature type="domain" description="DUF4440" evidence="1">
    <location>
        <begin position="8"/>
        <end position="108"/>
    </location>
</feature>
<dbReference type="Pfam" id="PF14534">
    <property type="entry name" value="DUF4440"/>
    <property type="match status" value="1"/>
</dbReference>
<name>A0A0S2K9Q3_9GAMM</name>
<dbReference type="STRING" id="1249552.PS2015_191"/>
<dbReference type="KEGG" id="pspi:PS2015_191"/>
<dbReference type="SUPFAM" id="SSF54427">
    <property type="entry name" value="NTF2-like"/>
    <property type="match status" value="1"/>
</dbReference>
<keyword evidence="3" id="KW-1185">Reference proteome</keyword>